<accession>F0ZMJ1</accession>
<organism evidence="2 3">
    <name type="scientific">Dictyostelium purpureum</name>
    <name type="common">Slime mold</name>
    <dbReference type="NCBI Taxonomy" id="5786"/>
    <lineage>
        <taxon>Eukaryota</taxon>
        <taxon>Amoebozoa</taxon>
        <taxon>Evosea</taxon>
        <taxon>Eumycetozoa</taxon>
        <taxon>Dictyostelia</taxon>
        <taxon>Dictyosteliales</taxon>
        <taxon>Dictyosteliaceae</taxon>
        <taxon>Dictyostelium</taxon>
    </lineage>
</organism>
<sequence>MGNLFSKKVVFENQVLAMEARISNMESRINKFILAYSLYDKIFSSDTLSEKAMCFVYSFLISIVFYTFAKLYRFTYCKLIYFDEKKLKKGNKNKIETIDN</sequence>
<dbReference type="GeneID" id="10502051"/>
<dbReference type="EMBL" id="GL871081">
    <property type="protein sequence ID" value="EGC34826.1"/>
    <property type="molecule type" value="Genomic_DNA"/>
</dbReference>
<dbReference type="Proteomes" id="UP000001064">
    <property type="component" value="Unassembled WGS sequence"/>
</dbReference>
<protein>
    <submittedName>
        <fullName evidence="2">Uncharacterized protein</fullName>
    </submittedName>
</protein>
<reference evidence="3" key="1">
    <citation type="journal article" date="2011" name="Genome Biol.">
        <title>Comparative genomics of the social amoebae Dictyostelium discoideum and Dictyostelium purpureum.</title>
        <authorList>
            <consortium name="US DOE Joint Genome Institute (JGI-PGF)"/>
            <person name="Sucgang R."/>
            <person name="Kuo A."/>
            <person name="Tian X."/>
            <person name="Salerno W."/>
            <person name="Parikh A."/>
            <person name="Feasley C.L."/>
            <person name="Dalin E."/>
            <person name="Tu H."/>
            <person name="Huang E."/>
            <person name="Barry K."/>
            <person name="Lindquist E."/>
            <person name="Shapiro H."/>
            <person name="Bruce D."/>
            <person name="Schmutz J."/>
            <person name="Salamov A."/>
            <person name="Fey P."/>
            <person name="Gaudet P."/>
            <person name="Anjard C."/>
            <person name="Babu M.M."/>
            <person name="Basu S."/>
            <person name="Bushmanova Y."/>
            <person name="van der Wel H."/>
            <person name="Katoh-Kurasawa M."/>
            <person name="Dinh C."/>
            <person name="Coutinho P.M."/>
            <person name="Saito T."/>
            <person name="Elias M."/>
            <person name="Schaap P."/>
            <person name="Kay R.R."/>
            <person name="Henrissat B."/>
            <person name="Eichinger L."/>
            <person name="Rivero F."/>
            <person name="Putnam N.H."/>
            <person name="West C.M."/>
            <person name="Loomis W.F."/>
            <person name="Chisholm R.L."/>
            <person name="Shaulsky G."/>
            <person name="Strassmann J.E."/>
            <person name="Queller D.C."/>
            <person name="Kuspa A."/>
            <person name="Grigoriev I.V."/>
        </authorList>
    </citation>
    <scope>NUCLEOTIDE SEQUENCE [LARGE SCALE GENOMIC DNA]</scope>
    <source>
        <strain evidence="3">QSDP1</strain>
    </source>
</reference>
<evidence type="ECO:0000313" key="3">
    <source>
        <dbReference type="Proteomes" id="UP000001064"/>
    </source>
</evidence>
<dbReference type="InParanoid" id="F0ZMJ1"/>
<keyword evidence="3" id="KW-1185">Reference proteome</keyword>
<evidence type="ECO:0000313" key="2">
    <source>
        <dbReference type="EMBL" id="EGC34826.1"/>
    </source>
</evidence>
<keyword evidence="1" id="KW-0472">Membrane</keyword>
<keyword evidence="1" id="KW-0812">Transmembrane</keyword>
<feature type="transmembrane region" description="Helical" evidence="1">
    <location>
        <begin position="55"/>
        <end position="72"/>
    </location>
</feature>
<dbReference type="AlphaFoldDB" id="F0ZMJ1"/>
<name>F0ZMJ1_DICPU</name>
<keyword evidence="1" id="KW-1133">Transmembrane helix</keyword>
<evidence type="ECO:0000256" key="1">
    <source>
        <dbReference type="SAM" id="Phobius"/>
    </source>
</evidence>
<proteinExistence type="predicted"/>
<dbReference type="RefSeq" id="XP_003288633.1">
    <property type="nucleotide sequence ID" value="XM_003288585.1"/>
</dbReference>
<gene>
    <name evidence="2" type="ORF">DICPUDRAFT_79418</name>
</gene>
<dbReference type="VEuPathDB" id="AmoebaDB:DICPUDRAFT_79418"/>
<dbReference type="KEGG" id="dpp:DICPUDRAFT_79418"/>